<protein>
    <recommendedName>
        <fullName evidence="4">2-dehydropantoate 2-reductase</fullName>
        <ecNumber evidence="4">1.1.1.169</ecNumber>
    </recommendedName>
    <alternativeName>
        <fullName evidence="4">Ketopantoate reductase</fullName>
    </alternativeName>
</protein>
<evidence type="ECO:0000256" key="3">
    <source>
        <dbReference type="ARBA" id="ARBA00023002"/>
    </source>
</evidence>
<keyword evidence="2 4" id="KW-0521">NADP</keyword>
<keyword evidence="5" id="KW-0812">Transmembrane</keyword>
<evidence type="ECO:0000259" key="6">
    <source>
        <dbReference type="Pfam" id="PF02558"/>
    </source>
</evidence>
<feature type="domain" description="Ketopantoate reductase N-terminal" evidence="6">
    <location>
        <begin position="7"/>
        <end position="151"/>
    </location>
</feature>
<dbReference type="EC" id="1.1.1.169" evidence="4"/>
<keyword evidence="4" id="KW-0566">Pantothenate biosynthesis</keyword>
<dbReference type="InterPro" id="IPR013328">
    <property type="entry name" value="6PGD_dom2"/>
</dbReference>
<dbReference type="InterPro" id="IPR003710">
    <property type="entry name" value="ApbA"/>
</dbReference>
<dbReference type="InterPro" id="IPR051402">
    <property type="entry name" value="KPR-Related"/>
</dbReference>
<keyword evidence="5" id="KW-0472">Membrane</keyword>
<dbReference type="Pfam" id="PF02558">
    <property type="entry name" value="ApbA"/>
    <property type="match status" value="1"/>
</dbReference>
<gene>
    <name evidence="8" type="ORF">U27_05171</name>
</gene>
<dbReference type="PANTHER" id="PTHR21708">
    <property type="entry name" value="PROBABLE 2-DEHYDROPANTOATE 2-REDUCTASE"/>
    <property type="match status" value="1"/>
</dbReference>
<dbReference type="Gene3D" id="3.40.50.720">
    <property type="entry name" value="NAD(P)-binding Rossmann-like Domain"/>
    <property type="match status" value="1"/>
</dbReference>
<dbReference type="GO" id="GO:0015940">
    <property type="term" value="P:pantothenate biosynthetic process"/>
    <property type="evidence" value="ECO:0007669"/>
    <property type="project" value="UniProtKB-UniPathway"/>
</dbReference>
<feature type="domain" description="Ketopantoate reductase C-terminal" evidence="7">
    <location>
        <begin position="179"/>
        <end position="302"/>
    </location>
</feature>
<evidence type="ECO:0000313" key="9">
    <source>
        <dbReference type="Proteomes" id="UP000030661"/>
    </source>
</evidence>
<dbReference type="eggNOG" id="COG1893">
    <property type="taxonomic scope" value="Bacteria"/>
</dbReference>
<dbReference type="AlphaFoldDB" id="A0A081C0U3"/>
<dbReference type="GO" id="GO:0005737">
    <property type="term" value="C:cytoplasm"/>
    <property type="evidence" value="ECO:0007669"/>
    <property type="project" value="TreeGrafter"/>
</dbReference>
<dbReference type="HOGENOM" id="CLU_031468_6_0_0"/>
<comment type="function">
    <text evidence="4">Catalyzes the NADPH-dependent reduction of ketopantoate into pantoic acid.</text>
</comment>
<keyword evidence="9" id="KW-1185">Reference proteome</keyword>
<dbReference type="InterPro" id="IPR013752">
    <property type="entry name" value="KPA_reductase"/>
</dbReference>
<organism evidence="8">
    <name type="scientific">Vecturithrix granuli</name>
    <dbReference type="NCBI Taxonomy" id="1499967"/>
    <lineage>
        <taxon>Bacteria</taxon>
        <taxon>Candidatus Moduliflexota</taxon>
        <taxon>Candidatus Vecturitrichia</taxon>
        <taxon>Candidatus Vecturitrichales</taxon>
        <taxon>Candidatus Vecturitrichaceae</taxon>
        <taxon>Candidatus Vecturithrix</taxon>
    </lineage>
</organism>
<dbReference type="STRING" id="1499967.U27_05171"/>
<dbReference type="NCBIfam" id="TIGR00745">
    <property type="entry name" value="apbA_panE"/>
    <property type="match status" value="1"/>
</dbReference>
<reference evidence="8" key="1">
    <citation type="journal article" date="2015" name="PeerJ">
        <title>First genomic representation of candidate bacterial phylum KSB3 points to enhanced environmental sensing as a trigger of wastewater bulking.</title>
        <authorList>
            <person name="Sekiguchi Y."/>
            <person name="Ohashi A."/>
            <person name="Parks D.H."/>
            <person name="Yamauchi T."/>
            <person name="Tyson G.W."/>
            <person name="Hugenholtz P."/>
        </authorList>
    </citation>
    <scope>NUCLEOTIDE SEQUENCE [LARGE SCALE GENOMIC DNA]</scope>
</reference>
<keyword evidence="3 4" id="KW-0560">Oxidoreductase</keyword>
<evidence type="ECO:0000256" key="1">
    <source>
        <dbReference type="ARBA" id="ARBA00007870"/>
    </source>
</evidence>
<dbReference type="Proteomes" id="UP000030661">
    <property type="component" value="Unassembled WGS sequence"/>
</dbReference>
<dbReference type="InterPro" id="IPR008927">
    <property type="entry name" value="6-PGluconate_DH-like_C_sf"/>
</dbReference>
<evidence type="ECO:0000256" key="2">
    <source>
        <dbReference type="ARBA" id="ARBA00022857"/>
    </source>
</evidence>
<comment type="pathway">
    <text evidence="4">Cofactor biosynthesis; (R)-pantothenate biosynthesis; (R)-pantoate from 3-methyl-2-oxobutanoate: step 2/2.</text>
</comment>
<sequence length="306" mass="34364">MQPIQHVTIFGAGAMGAVYASLFFEMNPACVSFMAKGERAERLRTQGIIVNEKHYAIPVVTPEDLSPPSDLIIVALKHHRLQEALPDLKYRVGDDTIFLSVMNGLDSEAMIGAMYGSEKVLYAIAVGIDALREDSKVVYTNQGKIFFGEAENPTLTERVKRVQDFFERAGIIYETPQDMIRLLWWKFMINVGVNQSSAVLRAPFGVFQKSEDARALMETAMREVVELAQAANVNLVEEDIRNWYNFLFTLSPNGKTSMLQDLEAGRKTEVEIFGGKVVELSKTYSIPTPVNQTLLRIIKVLESSYR</sequence>
<dbReference type="SUPFAM" id="SSF48179">
    <property type="entry name" value="6-phosphogluconate dehydrogenase C-terminal domain-like"/>
    <property type="match status" value="1"/>
</dbReference>
<comment type="similarity">
    <text evidence="1 4">Belongs to the ketopantoate reductase family.</text>
</comment>
<comment type="catalytic activity">
    <reaction evidence="4">
        <text>(R)-pantoate + NADP(+) = 2-dehydropantoate + NADPH + H(+)</text>
        <dbReference type="Rhea" id="RHEA:16233"/>
        <dbReference type="ChEBI" id="CHEBI:11561"/>
        <dbReference type="ChEBI" id="CHEBI:15378"/>
        <dbReference type="ChEBI" id="CHEBI:15980"/>
        <dbReference type="ChEBI" id="CHEBI:57783"/>
        <dbReference type="ChEBI" id="CHEBI:58349"/>
        <dbReference type="EC" id="1.1.1.169"/>
    </reaction>
</comment>
<dbReference type="SUPFAM" id="SSF51735">
    <property type="entry name" value="NAD(P)-binding Rossmann-fold domains"/>
    <property type="match status" value="1"/>
</dbReference>
<dbReference type="UniPathway" id="UPA00028">
    <property type="reaction ID" value="UER00004"/>
</dbReference>
<evidence type="ECO:0000256" key="5">
    <source>
        <dbReference type="SAM" id="Phobius"/>
    </source>
</evidence>
<evidence type="ECO:0000313" key="8">
    <source>
        <dbReference type="EMBL" id="GAK58198.1"/>
    </source>
</evidence>
<evidence type="ECO:0000256" key="4">
    <source>
        <dbReference type="RuleBase" id="RU362068"/>
    </source>
</evidence>
<accession>A0A081C0U3</accession>
<dbReference type="InterPro" id="IPR013332">
    <property type="entry name" value="KPR_N"/>
</dbReference>
<dbReference type="Gene3D" id="1.10.1040.10">
    <property type="entry name" value="N-(1-d-carboxylethyl)-l-norvaline Dehydrogenase, domain 2"/>
    <property type="match status" value="1"/>
</dbReference>
<keyword evidence="5" id="KW-1133">Transmembrane helix</keyword>
<dbReference type="PANTHER" id="PTHR21708:SF26">
    <property type="entry name" value="2-DEHYDROPANTOATE 2-REDUCTASE"/>
    <property type="match status" value="1"/>
</dbReference>
<name>A0A081C0U3_VECG1</name>
<feature type="transmembrane region" description="Helical" evidence="5">
    <location>
        <begin position="7"/>
        <end position="24"/>
    </location>
</feature>
<proteinExistence type="inferred from homology"/>
<dbReference type="EMBL" id="DF820467">
    <property type="protein sequence ID" value="GAK58198.1"/>
    <property type="molecule type" value="Genomic_DNA"/>
</dbReference>
<evidence type="ECO:0000259" key="7">
    <source>
        <dbReference type="Pfam" id="PF08546"/>
    </source>
</evidence>
<dbReference type="Pfam" id="PF08546">
    <property type="entry name" value="ApbA_C"/>
    <property type="match status" value="1"/>
</dbReference>
<dbReference type="InterPro" id="IPR036291">
    <property type="entry name" value="NAD(P)-bd_dom_sf"/>
</dbReference>
<dbReference type="GO" id="GO:0008677">
    <property type="term" value="F:2-dehydropantoate 2-reductase activity"/>
    <property type="evidence" value="ECO:0007669"/>
    <property type="project" value="UniProtKB-EC"/>
</dbReference>